<evidence type="ECO:0000256" key="2">
    <source>
        <dbReference type="ARBA" id="ARBA00022989"/>
    </source>
</evidence>
<gene>
    <name evidence="4" type="ORF">MA04_03895</name>
</gene>
<dbReference type="EMBL" id="ARXS01000034">
    <property type="protein sequence ID" value="MCU5784595.1"/>
    <property type="molecule type" value="Genomic_DNA"/>
</dbReference>
<feature type="transmembrane region" description="Helical" evidence="3">
    <location>
        <begin position="62"/>
        <end position="85"/>
    </location>
</feature>
<feature type="transmembrane region" description="Helical" evidence="3">
    <location>
        <begin position="166"/>
        <end position="191"/>
    </location>
</feature>
<dbReference type="RefSeq" id="WP_205475375.1">
    <property type="nucleotide sequence ID" value="NZ_ARXS01000034.1"/>
</dbReference>
<feature type="transmembrane region" description="Helical" evidence="3">
    <location>
        <begin position="239"/>
        <end position="257"/>
    </location>
</feature>
<dbReference type="SUPFAM" id="SSF81343">
    <property type="entry name" value="Fumarate reductase respiratory complex transmembrane subunits"/>
    <property type="match status" value="1"/>
</dbReference>
<evidence type="ECO:0000313" key="5">
    <source>
        <dbReference type="Proteomes" id="UP001064106"/>
    </source>
</evidence>
<feature type="transmembrane region" description="Helical" evidence="3">
    <location>
        <begin position="211"/>
        <end position="232"/>
    </location>
</feature>
<keyword evidence="3" id="KW-0472">Membrane</keyword>
<evidence type="ECO:0000256" key="3">
    <source>
        <dbReference type="SAM" id="Phobius"/>
    </source>
</evidence>
<proteinExistence type="predicted"/>
<name>A0ABT2R494_9GAMM</name>
<keyword evidence="1 3" id="KW-0812">Transmembrane</keyword>
<keyword evidence="2 3" id="KW-1133">Transmembrane helix</keyword>
<protein>
    <submittedName>
        <fullName evidence="4">Uncharacterized protein</fullName>
    </submittedName>
</protein>
<evidence type="ECO:0000256" key="1">
    <source>
        <dbReference type="ARBA" id="ARBA00022692"/>
    </source>
</evidence>
<feature type="transmembrane region" description="Helical" evidence="3">
    <location>
        <begin position="125"/>
        <end position="145"/>
    </location>
</feature>
<feature type="transmembrane region" description="Helical" evidence="3">
    <location>
        <begin position="97"/>
        <end position="119"/>
    </location>
</feature>
<feature type="transmembrane region" description="Helical" evidence="3">
    <location>
        <begin position="24"/>
        <end position="42"/>
    </location>
</feature>
<dbReference type="Proteomes" id="UP001064106">
    <property type="component" value="Unassembled WGS sequence"/>
</dbReference>
<keyword evidence="5" id="KW-1185">Reference proteome</keyword>
<feature type="transmembrane region" description="Helical" evidence="3">
    <location>
        <begin position="331"/>
        <end position="354"/>
    </location>
</feature>
<evidence type="ECO:0000313" key="4">
    <source>
        <dbReference type="EMBL" id="MCU5784595.1"/>
    </source>
</evidence>
<sequence length="357" mass="38802">MPISNHDALPDATLRRPLLFRPELILNWIWVPPVIGSLYYPWALRFANHAYTEESGVTIAVTWLITAYAVPAIAFLCLYGSVGVPAPVARPLLAGRLSCLALATPPAFTLVGVLLYLMRIEGADIAVWTVLWLAVAAISVMAGTTSTPGREPVGPANPRLKILRTLHGITALLLLLVFLGPHLVNHLLGVFGFDTHKAVMEVLRGFYRYPLVEPVLLTVLLFQILSGLVLFTRKNPRRLDLLGALQLGSGAYLALFIPTHANSVFTLARYFGVETDYAWAVGAPAGLLADAWNIRLLPHYSLGVFLLLAHLACGLRMVLRAHGTDHGRSNTITWCLIGLGAAIAMVVTAAMLGWRLT</sequence>
<comment type="caution">
    <text evidence="4">The sequence shown here is derived from an EMBL/GenBank/DDBJ whole genome shotgun (WGS) entry which is preliminary data.</text>
</comment>
<reference evidence="4" key="1">
    <citation type="submission" date="2012-09" db="EMBL/GenBank/DDBJ databases">
        <title>Genome Sequence of alkane-degrading Bacterium Alcanivorax balearicus MACL04.</title>
        <authorList>
            <person name="Lai Q."/>
            <person name="Shao Z."/>
        </authorList>
    </citation>
    <scope>NUCLEOTIDE SEQUENCE</scope>
    <source>
        <strain evidence="4">MACL04</strain>
    </source>
</reference>
<organism evidence="4 5">
    <name type="scientific">Alloalcanivorax balearicus MACL04</name>
    <dbReference type="NCBI Taxonomy" id="1177182"/>
    <lineage>
        <taxon>Bacteria</taxon>
        <taxon>Pseudomonadati</taxon>
        <taxon>Pseudomonadota</taxon>
        <taxon>Gammaproteobacteria</taxon>
        <taxon>Oceanospirillales</taxon>
        <taxon>Alcanivoracaceae</taxon>
        <taxon>Alloalcanivorax</taxon>
    </lineage>
</organism>
<feature type="transmembrane region" description="Helical" evidence="3">
    <location>
        <begin position="300"/>
        <end position="319"/>
    </location>
</feature>
<dbReference type="InterPro" id="IPR034804">
    <property type="entry name" value="SQR/QFR_C/D"/>
</dbReference>
<accession>A0ABT2R494</accession>